<dbReference type="RefSeq" id="WP_006594810.1">
    <property type="nucleotide sequence ID" value="NZ_BAHD01000121.1"/>
</dbReference>
<dbReference type="GO" id="GO:0008168">
    <property type="term" value="F:methyltransferase activity"/>
    <property type="evidence" value="ECO:0007669"/>
    <property type="project" value="UniProtKB-KW"/>
</dbReference>
<dbReference type="GO" id="GO:0032259">
    <property type="term" value="P:methylation"/>
    <property type="evidence" value="ECO:0007669"/>
    <property type="project" value="UniProtKB-KW"/>
</dbReference>
<reference evidence="4 5" key="1">
    <citation type="submission" date="2012-08" db="EMBL/GenBank/DDBJ databases">
        <title>Whole genome shotgun sequence of Kineosphaera limosa NBRC 100340.</title>
        <authorList>
            <person name="Yoshida I."/>
            <person name="Isaki S."/>
            <person name="Hosoyama A."/>
            <person name="Tsuchikane K."/>
            <person name="Katsumata H."/>
            <person name="Ando Y."/>
            <person name="Ohji S."/>
            <person name="Hamada M."/>
            <person name="Tamura T."/>
            <person name="Yamazoe A."/>
            <person name="Yamazaki S."/>
            <person name="Fujita N."/>
        </authorList>
    </citation>
    <scope>NUCLEOTIDE SEQUENCE [LARGE SCALE GENOMIC DNA]</scope>
    <source>
        <strain evidence="4 5">NBRC 100340</strain>
    </source>
</reference>
<keyword evidence="5" id="KW-1185">Reference proteome</keyword>
<dbReference type="AlphaFoldDB" id="K6VPZ4"/>
<evidence type="ECO:0000256" key="1">
    <source>
        <dbReference type="ARBA" id="ARBA00022679"/>
    </source>
</evidence>
<evidence type="ECO:0000313" key="4">
    <source>
        <dbReference type="EMBL" id="GAB98278.1"/>
    </source>
</evidence>
<dbReference type="SUPFAM" id="SSF53335">
    <property type="entry name" value="S-adenosyl-L-methionine-dependent methyltransferases"/>
    <property type="match status" value="1"/>
</dbReference>
<gene>
    <name evidence="4" type="ORF">KILIM_121_00050</name>
</gene>
<proteinExistence type="predicted"/>
<dbReference type="PANTHER" id="PTHR43861">
    <property type="entry name" value="TRANS-ACONITATE 2-METHYLTRANSFERASE-RELATED"/>
    <property type="match status" value="1"/>
</dbReference>
<dbReference type="Pfam" id="PF13649">
    <property type="entry name" value="Methyltransf_25"/>
    <property type="match status" value="1"/>
</dbReference>
<dbReference type="PANTHER" id="PTHR43861:SF3">
    <property type="entry name" value="PUTATIVE (AFU_ORTHOLOGUE AFUA_2G14390)-RELATED"/>
    <property type="match status" value="1"/>
</dbReference>
<dbReference type="eggNOG" id="COG2227">
    <property type="taxonomic scope" value="Bacteria"/>
</dbReference>
<comment type="caution">
    <text evidence="4">The sequence shown here is derived from an EMBL/GenBank/DDBJ whole genome shotgun (WGS) entry which is preliminary data.</text>
</comment>
<feature type="domain" description="Methyltransferase" evidence="3">
    <location>
        <begin position="55"/>
        <end position="146"/>
    </location>
</feature>
<accession>K6VPZ4</accession>
<dbReference type="EMBL" id="BAHD01000121">
    <property type="protein sequence ID" value="GAB98278.1"/>
    <property type="molecule type" value="Genomic_DNA"/>
</dbReference>
<feature type="compositionally biased region" description="Basic and acidic residues" evidence="2">
    <location>
        <begin position="12"/>
        <end position="26"/>
    </location>
</feature>
<name>K6VPZ4_9MICO</name>
<sequence>MTNEPQRPHPTGHAEPDGDAHPDWDERYSGEQIWSGEPNRTLVDEIAGVAPGRALDVGCGEGADAVWLAQQGWHVTALDVAESALARGRALAKAVGVDITWLHAGLLEADLPAGGFDLVSAQYPALRRTPDNDAERRLVDLVAPGGTLLVVHHDVSDPSHALAHGFDPADWVGPRDVAALLGPDWEIVVDEVREHHVSGGAGAHHTHDVVVRATRLGHPDRPGA</sequence>
<evidence type="ECO:0000313" key="5">
    <source>
        <dbReference type="Proteomes" id="UP000008366"/>
    </source>
</evidence>
<keyword evidence="4" id="KW-0489">Methyltransferase</keyword>
<keyword evidence="1 4" id="KW-0808">Transferase</keyword>
<evidence type="ECO:0000256" key="2">
    <source>
        <dbReference type="SAM" id="MobiDB-lite"/>
    </source>
</evidence>
<dbReference type="InterPro" id="IPR041698">
    <property type="entry name" value="Methyltransf_25"/>
</dbReference>
<evidence type="ECO:0000259" key="3">
    <source>
        <dbReference type="Pfam" id="PF13649"/>
    </source>
</evidence>
<dbReference type="CDD" id="cd02440">
    <property type="entry name" value="AdoMet_MTases"/>
    <property type="match status" value="1"/>
</dbReference>
<organism evidence="4 5">
    <name type="scientific">Kineosphaera limosa NBRC 100340</name>
    <dbReference type="NCBI Taxonomy" id="1184609"/>
    <lineage>
        <taxon>Bacteria</taxon>
        <taxon>Bacillati</taxon>
        <taxon>Actinomycetota</taxon>
        <taxon>Actinomycetes</taxon>
        <taxon>Micrococcales</taxon>
        <taxon>Dermatophilaceae</taxon>
        <taxon>Kineosphaera</taxon>
    </lineage>
</organism>
<dbReference type="STRING" id="1184609.KILIM_121_00050"/>
<dbReference type="Proteomes" id="UP000008366">
    <property type="component" value="Unassembled WGS sequence"/>
</dbReference>
<protein>
    <submittedName>
        <fullName evidence="4">Putative methyltransferase</fullName>
    </submittedName>
</protein>
<dbReference type="Gene3D" id="3.40.50.150">
    <property type="entry name" value="Vaccinia Virus protein VP39"/>
    <property type="match status" value="1"/>
</dbReference>
<dbReference type="InterPro" id="IPR029063">
    <property type="entry name" value="SAM-dependent_MTases_sf"/>
</dbReference>
<feature type="region of interest" description="Disordered" evidence="2">
    <location>
        <begin position="1"/>
        <end position="26"/>
    </location>
</feature>